<feature type="compositionally biased region" description="Basic and acidic residues" evidence="1">
    <location>
        <begin position="367"/>
        <end position="378"/>
    </location>
</feature>
<feature type="region of interest" description="Disordered" evidence="1">
    <location>
        <begin position="1444"/>
        <end position="1465"/>
    </location>
</feature>
<dbReference type="OrthoDB" id="1929441at2759"/>
<evidence type="ECO:0000256" key="1">
    <source>
        <dbReference type="SAM" id="MobiDB-lite"/>
    </source>
</evidence>
<keyword evidence="3" id="KW-1185">Reference proteome</keyword>
<evidence type="ECO:0000313" key="3">
    <source>
        <dbReference type="Proteomes" id="UP000237000"/>
    </source>
</evidence>
<evidence type="ECO:0000313" key="2">
    <source>
        <dbReference type="EMBL" id="PON88865.1"/>
    </source>
</evidence>
<feature type="region of interest" description="Disordered" evidence="1">
    <location>
        <begin position="198"/>
        <end position="219"/>
    </location>
</feature>
<dbReference type="PANTHER" id="PTHR35767:SF1">
    <property type="entry name" value="HAPLESS PROTEIN"/>
    <property type="match status" value="1"/>
</dbReference>
<feature type="region of interest" description="Disordered" evidence="1">
    <location>
        <begin position="1"/>
        <end position="54"/>
    </location>
</feature>
<dbReference type="Gene3D" id="3.30.160.60">
    <property type="entry name" value="Classic Zinc Finger"/>
    <property type="match status" value="1"/>
</dbReference>
<feature type="region of interest" description="Disordered" evidence="1">
    <location>
        <begin position="906"/>
        <end position="1022"/>
    </location>
</feature>
<feature type="compositionally biased region" description="Polar residues" evidence="1">
    <location>
        <begin position="203"/>
        <end position="219"/>
    </location>
</feature>
<dbReference type="InParanoid" id="A0A2P5ETP3"/>
<feature type="compositionally biased region" description="Basic and acidic residues" evidence="1">
    <location>
        <begin position="20"/>
        <end position="31"/>
    </location>
</feature>
<comment type="caution">
    <text evidence="2">The sequence shown here is derived from an EMBL/GenBank/DDBJ whole genome shotgun (WGS) entry which is preliminary data.</text>
</comment>
<feature type="region of interest" description="Disordered" evidence="1">
    <location>
        <begin position="366"/>
        <end position="388"/>
    </location>
</feature>
<protein>
    <submittedName>
        <fullName evidence="2">Uncharacterized protein</fullName>
    </submittedName>
</protein>
<reference evidence="3" key="1">
    <citation type="submission" date="2016-06" db="EMBL/GenBank/DDBJ databases">
        <title>Parallel loss of symbiosis genes in relatives of nitrogen-fixing non-legume Parasponia.</title>
        <authorList>
            <person name="Van Velzen R."/>
            <person name="Holmer R."/>
            <person name="Bu F."/>
            <person name="Rutten L."/>
            <person name="Van Zeijl A."/>
            <person name="Liu W."/>
            <person name="Santuari L."/>
            <person name="Cao Q."/>
            <person name="Sharma T."/>
            <person name="Shen D."/>
            <person name="Roswanjaya Y."/>
            <person name="Wardhani T."/>
            <person name="Kalhor M.S."/>
            <person name="Jansen J."/>
            <person name="Van den Hoogen J."/>
            <person name="Gungor B."/>
            <person name="Hartog M."/>
            <person name="Hontelez J."/>
            <person name="Verver J."/>
            <person name="Yang W.-C."/>
            <person name="Schijlen E."/>
            <person name="Repin R."/>
            <person name="Schilthuizen M."/>
            <person name="Schranz E."/>
            <person name="Heidstra R."/>
            <person name="Miyata K."/>
            <person name="Fedorova E."/>
            <person name="Kohlen W."/>
            <person name="Bisseling T."/>
            <person name="Smit S."/>
            <person name="Geurts R."/>
        </authorList>
    </citation>
    <scope>NUCLEOTIDE SEQUENCE [LARGE SCALE GENOMIC DNA]</scope>
    <source>
        <strain evidence="3">cv. RG33-2</strain>
    </source>
</reference>
<gene>
    <name evidence="2" type="ORF">TorRG33x02_153800</name>
</gene>
<name>A0A2P5ETP3_TREOI</name>
<feature type="compositionally biased region" description="Low complexity" evidence="1">
    <location>
        <begin position="1013"/>
        <end position="1022"/>
    </location>
</feature>
<accession>A0A2P5ETP3</accession>
<feature type="compositionally biased region" description="Polar residues" evidence="1">
    <location>
        <begin position="972"/>
        <end position="987"/>
    </location>
</feature>
<feature type="compositionally biased region" description="Polar residues" evidence="1">
    <location>
        <begin position="1447"/>
        <end position="1465"/>
    </location>
</feature>
<feature type="compositionally biased region" description="Polar residues" evidence="1">
    <location>
        <begin position="683"/>
        <end position="694"/>
    </location>
</feature>
<dbReference type="Proteomes" id="UP000237000">
    <property type="component" value="Unassembled WGS sequence"/>
</dbReference>
<dbReference type="STRING" id="63057.A0A2P5ETP3"/>
<organism evidence="2 3">
    <name type="scientific">Trema orientale</name>
    <name type="common">Charcoal tree</name>
    <name type="synonym">Celtis orientalis</name>
    <dbReference type="NCBI Taxonomy" id="63057"/>
    <lineage>
        <taxon>Eukaryota</taxon>
        <taxon>Viridiplantae</taxon>
        <taxon>Streptophyta</taxon>
        <taxon>Embryophyta</taxon>
        <taxon>Tracheophyta</taxon>
        <taxon>Spermatophyta</taxon>
        <taxon>Magnoliopsida</taxon>
        <taxon>eudicotyledons</taxon>
        <taxon>Gunneridae</taxon>
        <taxon>Pentapetalae</taxon>
        <taxon>rosids</taxon>
        <taxon>fabids</taxon>
        <taxon>Rosales</taxon>
        <taxon>Cannabaceae</taxon>
        <taxon>Trema</taxon>
    </lineage>
</organism>
<dbReference type="EMBL" id="JXTC01000101">
    <property type="protein sequence ID" value="PON88865.1"/>
    <property type="molecule type" value="Genomic_DNA"/>
</dbReference>
<proteinExistence type="predicted"/>
<dbReference type="FunCoup" id="A0A2P5ETP3">
    <property type="interactions" value="1589"/>
</dbReference>
<sequence>MLSVEKPPVPDPPSQPLKHTSSESHRNHETPLPEVDLSNPPPPPPPPHHQHPLPKFSIRDYVFTSRSKDIKTNWPFSLKNLQLCMKHGVKDVLPPFQPLDAVRNQYFRSSCRVENEDIVRNNNNNNNICIDGEPSGPDDHDHAEVLDSSFHNTRPQLNQKLAADIVCIHTTASCRSGSGEENDQFPSTTTSVCQSEIEDHSLLPNNRSTTSPLQTDTSLEASVEVEPTAARPRLAHKTQTTTRTSAKKCRLIVKFGSQSDRSSTEDIASNCTNPSETMASKICPVCKTFSSSSNTTLNAHIDQCLSVESTPKWTVDSKLTRHRIKPRKTKLMVDIYATASRCTLEDLDRRNGSNWATVASLPIQPSEKSEVPVEDTKQRVSPAPSDHHTRVDVGAVYIDSNGIKLRILSKSDDTPSVSKVIEHLRPRKPLKGGKGSKFMSTRKKKRRAYKYNKYLKLVQSKKLLSSKSRSSPILGGQGKQYGAEGSFEEGRNMQKQVNPCNSGTLRQWACSKRTGIAKKFNNKVSRQQVKCKWQVSENPRVESDQSRLDQDAGKELMDLSGNPDSSPENSDRLEKVFSEAQTRQNGEQSSGIKRAKSSLYGVTIRGSVESSLTPMKQNARRLRKDRTSVNDYHMLKPPKSTTICTPVPGPIDNFDLPPIISPKLSRSLHSSRSRAMKMSSARGVSSSRQAPVTESKSDVANKFSSLKKSQVQLMTEIDEEVVPWDSEANRRYDFHRNFAAIQSGRGDISSETSLCRSTGLEVRQNIGVLRIAGRKEAIVPESSQLPSQCYLHDDVENIDSSTLDKVDDVGPTCEDLQCSMDEVVPQQSRKRAVRETLASWHKSADPEIHKLGSRSKILSNSLPYKGPLCDVEVLTGPAEPSFVGGQDTFYSEQLGNGMLVQNVNMGEEQESEVGPGSCFPEVDPILIPGPPGSFLPSPRDMGSEDFQGNSSLTTSRVQSSQDQHDFIDGDSSDSPVSATSTISNSPASRDDHKHSELLPSVGPHSVQDKIRSSHSGGSVDSSIENFTAVPQTTNTVAERLTFDKEKFKVNNKIPLSFKSDDEPCCCQRKERVSQGVLLNYQESQLLKRRTMSSVIIENQTSCNLYNRPNNVESQSDVFSPNSCHASKSEQVVLPIVNSSASQNILRSSADAVTKFSGRGECDSMSPSSNSILRLMGKNLMVVNRDQDESMPLGKAQPQSQVNHLTSPFPTFSGISPSSSIQNQVYHPFHPNFHRGSVILGQDPHNAERQCVDARLSNSMRGHTNPRTSQILCQGASSSFPNQHMDSGFVAPMELREFKADYNVATPQKKFKYGSNPMGHLERVITIPDHQQKNVITAANHIKEIITIDDVPETEADLAGDIVKYSRGLGENHINSSGIVTPSYNTKRETPFYSCQSDHDQSIHPESPLVHSSGFHSLPSRQANASPVRWSCPSDGSGILQHNPYIAASSSRGHPRSTLCSRQSLM</sequence>
<feature type="compositionally biased region" description="Polar residues" evidence="1">
    <location>
        <begin position="946"/>
        <end position="961"/>
    </location>
</feature>
<feature type="region of interest" description="Disordered" evidence="1">
    <location>
        <begin position="666"/>
        <end position="697"/>
    </location>
</feature>
<dbReference type="PANTHER" id="PTHR35767">
    <property type="entry name" value="HAPLESS PROTEIN"/>
    <property type="match status" value="1"/>
</dbReference>